<evidence type="ECO:0000259" key="6">
    <source>
        <dbReference type="Pfam" id="PF12698"/>
    </source>
</evidence>
<name>A0A2B7JUV4_CUTAC</name>
<dbReference type="NCBIfam" id="TIGR03061">
    <property type="entry name" value="pip_yhgE_Nterm"/>
    <property type="match status" value="1"/>
</dbReference>
<evidence type="ECO:0000313" key="7">
    <source>
        <dbReference type="EMBL" id="AXM05975.1"/>
    </source>
</evidence>
<dbReference type="GO" id="GO:0140359">
    <property type="term" value="F:ABC-type transporter activity"/>
    <property type="evidence" value="ECO:0007669"/>
    <property type="project" value="InterPro"/>
</dbReference>
<organism evidence="8 9">
    <name type="scientific">Cutibacterium acnes</name>
    <name type="common">Propionibacterium acnes</name>
    <dbReference type="NCBI Taxonomy" id="1747"/>
    <lineage>
        <taxon>Bacteria</taxon>
        <taxon>Bacillati</taxon>
        <taxon>Actinomycetota</taxon>
        <taxon>Actinomycetes</taxon>
        <taxon>Propionibacteriales</taxon>
        <taxon>Propionibacteriaceae</taxon>
        <taxon>Cutibacterium</taxon>
    </lineage>
</organism>
<dbReference type="InterPro" id="IPR013525">
    <property type="entry name" value="ABC2_TM"/>
</dbReference>
<dbReference type="PANTHER" id="PTHR43077:SF5">
    <property type="entry name" value="PHAGE INFECTION PROTEIN"/>
    <property type="match status" value="1"/>
</dbReference>
<dbReference type="EMBL" id="CP031442">
    <property type="protein sequence ID" value="AXM05975.1"/>
    <property type="molecule type" value="Genomic_DNA"/>
</dbReference>
<dbReference type="Proteomes" id="UP000256621">
    <property type="component" value="Chromosome"/>
</dbReference>
<dbReference type="OMA" id="FWDPYGR"/>
<protein>
    <submittedName>
        <fullName evidence="7">YhgE/Pip domain-containing protein</fullName>
    </submittedName>
</protein>
<evidence type="ECO:0000256" key="3">
    <source>
        <dbReference type="ARBA" id="ARBA00022989"/>
    </source>
</evidence>
<proteinExistence type="predicted"/>
<dbReference type="InterPro" id="IPR017500">
    <property type="entry name" value="Phage_infect_YhgE_N"/>
</dbReference>
<feature type="domain" description="ABC-2 type transporter transmembrane" evidence="6">
    <location>
        <begin position="23"/>
        <end position="694"/>
    </location>
</feature>
<dbReference type="OrthoDB" id="9811483at2"/>
<comment type="subcellular location">
    <subcellularLocation>
        <location evidence="1">Membrane</location>
        <topology evidence="1">Multi-pass membrane protein</topology>
    </subcellularLocation>
</comment>
<evidence type="ECO:0000313" key="10">
    <source>
        <dbReference type="Proteomes" id="UP000256621"/>
    </source>
</evidence>
<feature type="transmembrane region" description="Helical" evidence="5">
    <location>
        <begin position="589"/>
        <end position="610"/>
    </location>
</feature>
<dbReference type="Gene3D" id="3.40.1710.10">
    <property type="entry name" value="abc type-2 transporter like domain"/>
    <property type="match status" value="1"/>
</dbReference>
<evidence type="ECO:0000256" key="2">
    <source>
        <dbReference type="ARBA" id="ARBA00022692"/>
    </source>
</evidence>
<evidence type="ECO:0000313" key="8">
    <source>
        <dbReference type="EMBL" id="PGF36662.1"/>
    </source>
</evidence>
<evidence type="ECO:0000313" key="9">
    <source>
        <dbReference type="Proteomes" id="UP000226191"/>
    </source>
</evidence>
<feature type="transmembrane region" description="Helical" evidence="5">
    <location>
        <begin position="622"/>
        <end position="647"/>
    </location>
</feature>
<dbReference type="InterPro" id="IPR051328">
    <property type="entry name" value="T7SS_ABC-Transporter"/>
</dbReference>
<keyword evidence="4 5" id="KW-0472">Membrane</keyword>
<sequence>MLTRFIRLVQFEFRRFKGRSKLGLIFILIIPLLYGGIYLHANWDLYSNTNKVKIAVVNHDKPATFGGRTVNGGQEFQNSLKKNPRFDWQFLGTDENKAYQGLRDAEYFMIIEVPEDFSTNIVSAGDFRPARATLQLHRDDANGFIIGLLTSQVQTALEQALDQSVSETYFNALFVNLGVIKQSLSKASDGSAQIDNGLKTLDAGVTEMNNKVLGATKAVGDSTTTVNQVNSALANADSAAAKTSSAVTQTRVGAQAITGAAQNVMADSQAVNSAMVPLINNVTKNLPTLQKQARNLVSVTGTLQNPNGDSVIKIQHDVTGVVNKATALAAKHPELAGDPDYIALVKQINGAASSTTTVSSNIAAVANVSAGLNLSLNQQNADTLANNATAALGRLNKDAQQVNNGLETINGAMDTADSVAKDLNKAVNDATDAGRSFTAKAPQIVSGVMQLSNGLGQLKTGSDNLSKGATQLHRGLDSGAKQIPGLSDDKRSNLANIMSSPVDIEQTILHSAKYYGRGLAPMFFSIAMWIACISTFLVVRTFSGRAMTGRANSLSIALVGFGPLAVIALAGAYIMAFGVWLILGLDPVHPWYFIGFVTLASLSWMMLAFWMRLIFGSPQTAIFLILLVLQLPTCGGTFPVTMLPPVYQKLAVVMPMKYSVDAFRVLISGGPMSTLALGFAVEGGILVISMIITLVLVHRHKLFRMRDLHPPMITSTSTADFAFSVRPR</sequence>
<dbReference type="GeneID" id="92857174"/>
<feature type="transmembrane region" description="Helical" evidence="5">
    <location>
        <begin position="21"/>
        <end position="41"/>
    </location>
</feature>
<feature type="transmembrane region" description="Helical" evidence="5">
    <location>
        <begin position="675"/>
        <end position="697"/>
    </location>
</feature>
<dbReference type="PANTHER" id="PTHR43077">
    <property type="entry name" value="TRANSPORT PERMEASE YVFS-RELATED"/>
    <property type="match status" value="1"/>
</dbReference>
<dbReference type="EMBL" id="MVCE01000001">
    <property type="protein sequence ID" value="PGF36662.1"/>
    <property type="molecule type" value="Genomic_DNA"/>
</dbReference>
<keyword evidence="2 5" id="KW-0812">Transmembrane</keyword>
<dbReference type="Proteomes" id="UP000226191">
    <property type="component" value="Unassembled WGS sequence"/>
</dbReference>
<dbReference type="AlphaFoldDB" id="A0A2B7JUV4"/>
<feature type="transmembrane region" description="Helical" evidence="5">
    <location>
        <begin position="519"/>
        <end position="542"/>
    </location>
</feature>
<gene>
    <name evidence="8" type="ORF">B1B09_03385</name>
    <name evidence="7" type="ORF">DXN06_01480</name>
</gene>
<feature type="transmembrane region" description="Helical" evidence="5">
    <location>
        <begin position="554"/>
        <end position="583"/>
    </location>
</feature>
<reference evidence="7 10" key="2">
    <citation type="submission" date="2018-08" db="EMBL/GenBank/DDBJ databases">
        <title>Genome sequencing of Cutibacterium acnes KCOM 1315.</title>
        <authorList>
            <person name="Kook J.-K."/>
            <person name="Park S.-N."/>
            <person name="Lim Y.K."/>
        </authorList>
    </citation>
    <scope>NUCLEOTIDE SEQUENCE [LARGE SCALE GENOMIC DNA]</scope>
    <source>
        <strain evidence="7 10">KCOM 1315</strain>
    </source>
</reference>
<dbReference type="NCBIfam" id="TIGR03062">
    <property type="entry name" value="pip_yhgE_Cterm"/>
    <property type="match status" value="1"/>
</dbReference>
<dbReference type="Pfam" id="PF12698">
    <property type="entry name" value="ABC2_membrane_3"/>
    <property type="match status" value="1"/>
</dbReference>
<dbReference type="InterPro" id="IPR017501">
    <property type="entry name" value="Phage_infect_YhgE_C"/>
</dbReference>
<keyword evidence="3 5" id="KW-1133">Transmembrane helix</keyword>
<accession>A0A2B7JUV4</accession>
<dbReference type="RefSeq" id="WP_002516869.1">
    <property type="nucleotide sequence ID" value="NZ_AP022844.1"/>
</dbReference>
<reference evidence="8 9" key="1">
    <citation type="submission" date="2017-02" db="EMBL/GenBank/DDBJ databases">
        <title>Prevalence of linear plasmids in Cutibacterium acnes isolates obtained from cancerous prostatic tissue.</title>
        <authorList>
            <person name="Davidsson S."/>
            <person name="Bruggemann H."/>
        </authorList>
    </citation>
    <scope>NUCLEOTIDE SEQUENCE [LARGE SCALE GENOMIC DNA]</scope>
    <source>
        <strain evidence="8 9">11-78</strain>
    </source>
</reference>
<evidence type="ECO:0000256" key="4">
    <source>
        <dbReference type="ARBA" id="ARBA00023136"/>
    </source>
</evidence>
<evidence type="ECO:0000256" key="5">
    <source>
        <dbReference type="SAM" id="Phobius"/>
    </source>
</evidence>
<dbReference type="GO" id="GO:0016020">
    <property type="term" value="C:membrane"/>
    <property type="evidence" value="ECO:0007669"/>
    <property type="project" value="UniProtKB-SubCell"/>
</dbReference>
<evidence type="ECO:0000256" key="1">
    <source>
        <dbReference type="ARBA" id="ARBA00004141"/>
    </source>
</evidence>
<dbReference type="Gene3D" id="1.10.287.950">
    <property type="entry name" value="Methyl-accepting chemotaxis protein"/>
    <property type="match status" value="1"/>
</dbReference>